<dbReference type="Gene3D" id="3.30.1490.40">
    <property type="match status" value="1"/>
</dbReference>
<dbReference type="Proteomes" id="UP000248484">
    <property type="component" value="Unplaced"/>
</dbReference>
<gene>
    <name evidence="6" type="primary">GIGYF1</name>
</gene>
<evidence type="ECO:0000313" key="6">
    <source>
        <dbReference type="RefSeq" id="XP_054938207.1"/>
    </source>
</evidence>
<evidence type="ECO:0000313" key="5">
    <source>
        <dbReference type="Proteomes" id="UP000248484"/>
    </source>
</evidence>
<evidence type="ECO:0000256" key="2">
    <source>
        <dbReference type="ARBA" id="ARBA00038015"/>
    </source>
</evidence>
<dbReference type="InterPro" id="IPR051640">
    <property type="entry name" value="GRB10-interact_GYF"/>
</dbReference>
<dbReference type="CTD" id="64599"/>
<feature type="compositionally biased region" description="Basic and acidic residues" evidence="3">
    <location>
        <begin position="555"/>
        <end position="583"/>
    </location>
</feature>
<feature type="region of interest" description="Disordered" evidence="3">
    <location>
        <begin position="1101"/>
        <end position="1120"/>
    </location>
</feature>
<feature type="compositionally biased region" description="Low complexity" evidence="3">
    <location>
        <begin position="684"/>
        <end position="694"/>
    </location>
</feature>
<comment type="similarity">
    <text evidence="2">Belongs to the GIGYF family.</text>
</comment>
<dbReference type="SMART" id="SM00444">
    <property type="entry name" value="GYF"/>
    <property type="match status" value="1"/>
</dbReference>
<evidence type="ECO:0000256" key="1">
    <source>
        <dbReference type="ARBA" id="ARBA00022553"/>
    </source>
</evidence>
<dbReference type="FunFam" id="3.30.1490.40:FF:000001">
    <property type="entry name" value="GRB10-interacting GYF protein 2 isoform X1"/>
    <property type="match status" value="1"/>
</dbReference>
<feature type="compositionally biased region" description="Basic residues" evidence="3">
    <location>
        <begin position="131"/>
        <end position="140"/>
    </location>
</feature>
<dbReference type="InterPro" id="IPR003169">
    <property type="entry name" value="GYF"/>
</dbReference>
<feature type="domain" description="GYF" evidence="4">
    <location>
        <begin position="792"/>
        <end position="840"/>
    </location>
</feature>
<feature type="compositionally biased region" description="Gly residues" evidence="3">
    <location>
        <begin position="421"/>
        <end position="432"/>
    </location>
</feature>
<feature type="compositionally biased region" description="Basic and acidic residues" evidence="3">
    <location>
        <begin position="502"/>
        <end position="519"/>
    </location>
</feature>
<dbReference type="PANTHER" id="PTHR14445">
    <property type="entry name" value="GRB10 INTERACTING GYF PROTEIN"/>
    <property type="match status" value="1"/>
</dbReference>
<feature type="compositionally biased region" description="Basic and acidic residues" evidence="3">
    <location>
        <begin position="705"/>
        <end position="719"/>
    </location>
</feature>
<sequence length="1205" mass="131907">MPLAAALVAMVAHHVRGGSRGAPRGHPHPPPALSRLCHVRHRAPGSRAGGGVSGAAGIRAAPAGHTRSALGRAGRSGPEQQRGAVAVAAAAAGAEGAAPRPRVRVTWCEAGSHLATNTNREERPPRERQRPLPRRRRPPARRASPTPRDRSLVPPARRGSFPDVKAPPRALLWSDQHPVAWGPRFPPAQALAWREPGPCPACFPGQGCQVSLGQREGIPLQKLEGAPAACFPPLPEAFLHRDSLVNSWCEWHVAGLGESLQSPSLYPPSPHPLGLSGCAVSKARCPPRLHRCLESEHQVPPPPAHPLDLWDTPGSTMAAETLNFGPEWLRALSSGGSVASPPPSPAMPKYKLADYRYGREEMLALYVKESKVPDELRDKEFAAVLQEEPLQPLALEPLTEEEQRNFSLSVNSVAVLRLMGKGAGPPLGGASRGRGSTRSRGRGRGDSCFYQRSIEEGDGAFGRNPREIQRSQSWDDRSERRFEKSARRDGARSGFDEGGAGPRKEHARSDSENWRSLREEQEEEEEGSWRLGAGPRRDGDRWRSASPDGGPRSAGWREHGDRRRKFEFDLRGDRGGCGEEEGRGGGGSSHLRRCRGPDGFDDDKDGLPEWCLDDEDEEMGTFDASGAFLPLKKGPKEPIPEEQELDFQGLEEEEEEPSEGLDEEGPEAGGKELTPLPPQEEKSSSPSPLPTLGPLWGGNGEGDDAVEKDLPAAEGDDMRAMQLSPGVGSPPGPPGDLEDDEGLKHLQQEAEKLVASLQDSSLEEEQFTAAIQAQGLRHSAAATALPLSHGAARKWFYKDPQGEIQGPFTTQEMAEWFQAGYFSMALLVKRGCDEGFQPLGEVIKMWGRVPFAPGPSPPPLLALTQGNMDQERLKKQQELAAAALYQQLQHQQFLQLVGSRPLPQCALREKAALGDLPPPPQQQLTAFLQQLQALKPPRGGDQNLLPTMNRSLSVPDSGPLWDIHTSASSQSGGEASLWDIPINSSTQGPILEQLQLQQKFQERREVELRAKREEEERKRREEKRRQQQQQEEQKRRQEEEELFRRKQVRQQELLLKLLQQQQAVAAVPVPPAPSSPPPLWAGLAKQGLSMKTLLELQLEGERQMHKQPPPREPSRAQAPNHRVVSRLGVAPAGWHPGPRELLSVSSWGDPGWGAHWWSPRDPGGALFREALTSPHPPPVPPEQTSHSAFLSVCVPAWATLTYCLL</sequence>
<dbReference type="InterPro" id="IPR035445">
    <property type="entry name" value="GYF-like_dom_sf"/>
</dbReference>
<feature type="compositionally biased region" description="Acidic residues" evidence="3">
    <location>
        <begin position="640"/>
        <end position="666"/>
    </location>
</feature>
<dbReference type="GO" id="GO:0005829">
    <property type="term" value="C:cytosol"/>
    <property type="evidence" value="ECO:0007669"/>
    <property type="project" value="TreeGrafter"/>
</dbReference>
<organism evidence="5 6">
    <name type="scientific">Physeter macrocephalus</name>
    <name type="common">Sperm whale</name>
    <name type="synonym">Physeter catodon</name>
    <dbReference type="NCBI Taxonomy" id="9755"/>
    <lineage>
        <taxon>Eukaryota</taxon>
        <taxon>Metazoa</taxon>
        <taxon>Chordata</taxon>
        <taxon>Craniata</taxon>
        <taxon>Vertebrata</taxon>
        <taxon>Euteleostomi</taxon>
        <taxon>Mammalia</taxon>
        <taxon>Eutheria</taxon>
        <taxon>Laurasiatheria</taxon>
        <taxon>Artiodactyla</taxon>
        <taxon>Whippomorpha</taxon>
        <taxon>Cetacea</taxon>
        <taxon>Odontoceti</taxon>
        <taxon>Physeteridae</taxon>
        <taxon>Physeter</taxon>
    </lineage>
</organism>
<feature type="region of interest" description="Disordered" evidence="3">
    <location>
        <begin position="43"/>
        <end position="87"/>
    </location>
</feature>
<dbReference type="SUPFAM" id="SSF55277">
    <property type="entry name" value="GYF domain"/>
    <property type="match status" value="1"/>
</dbReference>
<feature type="compositionally biased region" description="Basic and acidic residues" evidence="3">
    <location>
        <begin position="119"/>
        <end position="130"/>
    </location>
</feature>
<dbReference type="Pfam" id="PF02213">
    <property type="entry name" value="GYF"/>
    <property type="match status" value="1"/>
</dbReference>
<feature type="region of interest" description="Disordered" evidence="3">
    <location>
        <begin position="111"/>
        <end position="164"/>
    </location>
</feature>
<feature type="region of interest" description="Disordered" evidence="3">
    <location>
        <begin position="961"/>
        <end position="981"/>
    </location>
</feature>
<feature type="region of interest" description="Disordered" evidence="3">
    <location>
        <begin position="421"/>
        <end position="740"/>
    </location>
</feature>
<evidence type="ECO:0000259" key="4">
    <source>
        <dbReference type="PROSITE" id="PS50829"/>
    </source>
</evidence>
<evidence type="ECO:0000256" key="3">
    <source>
        <dbReference type="SAM" id="MobiDB-lite"/>
    </source>
</evidence>
<name>A0A9W2WGA3_PHYMC</name>
<reference evidence="6" key="1">
    <citation type="submission" date="2025-08" db="UniProtKB">
        <authorList>
            <consortium name="RefSeq"/>
        </authorList>
    </citation>
    <scope>IDENTIFICATION</scope>
    <source>
        <tissue evidence="6">Muscle</tissue>
    </source>
</reference>
<keyword evidence="5" id="KW-1185">Reference proteome</keyword>
<accession>A0A9W2WGA3</accession>
<feature type="region of interest" description="Disordered" evidence="3">
    <location>
        <begin position="1010"/>
        <end position="1040"/>
    </location>
</feature>
<keyword evidence="1" id="KW-0597">Phosphoprotein</keyword>
<dbReference type="AlphaFoldDB" id="A0A9W2WGA3"/>
<dbReference type="RefSeq" id="XP_054938207.1">
    <property type="nucleotide sequence ID" value="XM_055082232.1"/>
</dbReference>
<protein>
    <submittedName>
        <fullName evidence="6">GRB10-interacting GYF protein 1 isoform X6</fullName>
    </submittedName>
</protein>
<dbReference type="PANTHER" id="PTHR14445:SF37">
    <property type="entry name" value="GRB10-INTERACTING GYF PROTEIN 1"/>
    <property type="match status" value="1"/>
</dbReference>
<feature type="compositionally biased region" description="Basic and acidic residues" evidence="3">
    <location>
        <begin position="464"/>
        <end position="495"/>
    </location>
</feature>
<feature type="compositionally biased region" description="Acidic residues" evidence="3">
    <location>
        <begin position="611"/>
        <end position="620"/>
    </location>
</feature>
<dbReference type="GO" id="GO:0048009">
    <property type="term" value="P:insulin-like growth factor receptor signaling pathway"/>
    <property type="evidence" value="ECO:0007669"/>
    <property type="project" value="TreeGrafter"/>
</dbReference>
<dbReference type="PROSITE" id="PS50829">
    <property type="entry name" value="GYF"/>
    <property type="match status" value="1"/>
</dbReference>
<dbReference type="GeneID" id="102975460"/>
<proteinExistence type="inferred from homology"/>
<dbReference type="OrthoDB" id="48509at2759"/>
<dbReference type="CDD" id="cd00072">
    <property type="entry name" value="GYF"/>
    <property type="match status" value="1"/>
</dbReference>